<feature type="compositionally biased region" description="Basic residues" evidence="5">
    <location>
        <begin position="115"/>
        <end position="126"/>
    </location>
</feature>
<dbReference type="EMBL" id="ADBJ01000020">
    <property type="protein sequence ID" value="EFA82303.1"/>
    <property type="molecule type" value="Genomic_DNA"/>
</dbReference>
<evidence type="ECO:0000256" key="4">
    <source>
        <dbReference type="ARBA" id="ARBA00023136"/>
    </source>
</evidence>
<feature type="transmembrane region" description="Helical" evidence="6">
    <location>
        <begin position="181"/>
        <end position="199"/>
    </location>
</feature>
<keyword evidence="3 6" id="KW-1133">Transmembrane helix</keyword>
<feature type="compositionally biased region" description="Polar residues" evidence="5">
    <location>
        <begin position="23"/>
        <end position="37"/>
    </location>
</feature>
<feature type="compositionally biased region" description="Gly residues" evidence="5">
    <location>
        <begin position="69"/>
        <end position="79"/>
    </location>
</feature>
<keyword evidence="9" id="KW-1185">Reference proteome</keyword>
<evidence type="ECO:0000256" key="2">
    <source>
        <dbReference type="ARBA" id="ARBA00022692"/>
    </source>
</evidence>
<keyword evidence="2 6" id="KW-0812">Transmembrane</keyword>
<proteinExistence type="predicted"/>
<dbReference type="RefSeq" id="XP_020434420.1">
    <property type="nucleotide sequence ID" value="XM_020575625.1"/>
</dbReference>
<protein>
    <submittedName>
        <fullName evidence="8">Prespore-specific protein</fullName>
    </submittedName>
</protein>
<reference evidence="8 9" key="1">
    <citation type="journal article" date="2011" name="Genome Res.">
        <title>Phylogeny-wide analysis of social amoeba genomes highlights ancient origins for complex intercellular communication.</title>
        <authorList>
            <person name="Heidel A.J."/>
            <person name="Lawal H.M."/>
            <person name="Felder M."/>
            <person name="Schilde C."/>
            <person name="Helps N.R."/>
            <person name="Tunggal B."/>
            <person name="Rivero F."/>
            <person name="John U."/>
            <person name="Schleicher M."/>
            <person name="Eichinger L."/>
            <person name="Platzer M."/>
            <person name="Noegel A.A."/>
            <person name="Schaap P."/>
            <person name="Gloeckner G."/>
        </authorList>
    </citation>
    <scope>NUCLEOTIDE SEQUENCE [LARGE SCALE GENOMIC DNA]</scope>
    <source>
        <strain evidence="9">ATCC 26659 / Pp 5 / PN500</strain>
    </source>
</reference>
<evidence type="ECO:0000256" key="1">
    <source>
        <dbReference type="ARBA" id="ARBA00004127"/>
    </source>
</evidence>
<dbReference type="InterPro" id="IPR003807">
    <property type="entry name" value="DUF202"/>
</dbReference>
<dbReference type="InterPro" id="IPR051572">
    <property type="entry name" value="VTC_Complex_Subunit"/>
</dbReference>
<evidence type="ECO:0000256" key="5">
    <source>
        <dbReference type="SAM" id="MobiDB-lite"/>
    </source>
</evidence>
<gene>
    <name evidence="8" type="ORF">PPL_04727</name>
</gene>
<dbReference type="Proteomes" id="UP000001396">
    <property type="component" value="Unassembled WGS sequence"/>
</dbReference>
<accession>D3B8D5</accession>
<evidence type="ECO:0000313" key="9">
    <source>
        <dbReference type="Proteomes" id="UP000001396"/>
    </source>
</evidence>
<dbReference type="AlphaFoldDB" id="D3B8D5"/>
<keyword evidence="4 6" id="KW-0472">Membrane</keyword>
<feature type="transmembrane region" description="Helical" evidence="6">
    <location>
        <begin position="155"/>
        <end position="175"/>
    </location>
</feature>
<evidence type="ECO:0000256" key="3">
    <source>
        <dbReference type="ARBA" id="ARBA00022989"/>
    </source>
</evidence>
<feature type="domain" description="DUF202" evidence="7">
    <location>
        <begin position="147"/>
        <end position="208"/>
    </location>
</feature>
<dbReference type="Pfam" id="PF02656">
    <property type="entry name" value="DUF202"/>
    <property type="match status" value="1"/>
</dbReference>
<dbReference type="GeneID" id="31360214"/>
<sequence length="219" mass="24569">MSHNKDENKTLLGMSSEEERFDSNTNSPVRQTHLSPQMSSSMMMKNKKKSPTQATEFTTNRVLNAIGGNVVGTGGGSGSGSDSMKMMHHDTSSGSGSGMDDDYNNALELMEMREKKKKKKNKKNNKKWREMTPEERRIKEESEDAKSFFSNERTFLGWIGLTFSLGAIGTAIITFFGTEGVSLGTGLFLWGIAIMFMLYSTVQFRRRGHVVYCFHENMV</sequence>
<name>D3B8D5_HETP5</name>
<dbReference type="InParanoid" id="D3B8D5"/>
<evidence type="ECO:0000313" key="8">
    <source>
        <dbReference type="EMBL" id="EFA82303.1"/>
    </source>
</evidence>
<dbReference type="PANTHER" id="PTHR46140:SF1">
    <property type="entry name" value="VACUOLAR TRANSPORTER CHAPERONE COMPLEX SUBUNIT 4-RELATED"/>
    <property type="match status" value="1"/>
</dbReference>
<organism evidence="8 9">
    <name type="scientific">Heterostelium pallidum (strain ATCC 26659 / Pp 5 / PN500)</name>
    <name type="common">Cellular slime mold</name>
    <name type="synonym">Polysphondylium pallidum</name>
    <dbReference type="NCBI Taxonomy" id="670386"/>
    <lineage>
        <taxon>Eukaryota</taxon>
        <taxon>Amoebozoa</taxon>
        <taxon>Evosea</taxon>
        <taxon>Eumycetozoa</taxon>
        <taxon>Dictyostelia</taxon>
        <taxon>Acytosteliales</taxon>
        <taxon>Acytosteliaceae</taxon>
        <taxon>Heterostelium</taxon>
    </lineage>
</organism>
<feature type="region of interest" description="Disordered" evidence="5">
    <location>
        <begin position="1"/>
        <end position="50"/>
    </location>
</feature>
<dbReference type="GO" id="GO:0012505">
    <property type="term" value="C:endomembrane system"/>
    <property type="evidence" value="ECO:0007669"/>
    <property type="project" value="UniProtKB-SubCell"/>
</dbReference>
<feature type="region of interest" description="Disordered" evidence="5">
    <location>
        <begin position="114"/>
        <end position="135"/>
    </location>
</feature>
<dbReference type="PANTHER" id="PTHR46140">
    <property type="entry name" value="VACUOLAR TRANSPORTER CHAPERONE 1-RELATED"/>
    <property type="match status" value="1"/>
</dbReference>
<comment type="caution">
    <text evidence="8">The sequence shown here is derived from an EMBL/GenBank/DDBJ whole genome shotgun (WGS) entry which is preliminary data.</text>
</comment>
<evidence type="ECO:0000259" key="7">
    <source>
        <dbReference type="Pfam" id="PF02656"/>
    </source>
</evidence>
<evidence type="ECO:0000256" key="6">
    <source>
        <dbReference type="SAM" id="Phobius"/>
    </source>
</evidence>
<comment type="subcellular location">
    <subcellularLocation>
        <location evidence="1">Endomembrane system</location>
        <topology evidence="1">Multi-pass membrane protein</topology>
    </subcellularLocation>
</comment>
<feature type="region of interest" description="Disordered" evidence="5">
    <location>
        <begin position="68"/>
        <end position="100"/>
    </location>
</feature>